<evidence type="ECO:0000256" key="2">
    <source>
        <dbReference type="SAM" id="Phobius"/>
    </source>
</evidence>
<keyword evidence="2" id="KW-0472">Membrane</keyword>
<organism evidence="3 4">
    <name type="scientific">Candidatus Azambacteria bacterium RIFCSPHIGHO2_01_FULL_40_24</name>
    <dbReference type="NCBI Taxonomy" id="1797301"/>
    <lineage>
        <taxon>Bacteria</taxon>
        <taxon>Candidatus Azamiibacteriota</taxon>
    </lineage>
</organism>
<comment type="caution">
    <text evidence="3">The sequence shown here is derived from an EMBL/GenBank/DDBJ whole genome shotgun (WGS) entry which is preliminary data.</text>
</comment>
<evidence type="ECO:0000313" key="4">
    <source>
        <dbReference type="Proteomes" id="UP000176431"/>
    </source>
</evidence>
<dbReference type="EMBL" id="MEYK01000015">
    <property type="protein sequence ID" value="OGD25293.1"/>
    <property type="molecule type" value="Genomic_DNA"/>
</dbReference>
<name>A0A1F5B3V4_9BACT</name>
<evidence type="ECO:0008006" key="5">
    <source>
        <dbReference type="Google" id="ProtNLM"/>
    </source>
</evidence>
<accession>A0A1F5B3V4</accession>
<sequence length="191" mass="21555">MKFGEPEASQDKASPVGLSAEDLAKAEGGASQGEENNQAAPKAPRNRKLIWAGIIVAALILAVIGWQYWQYMQSPYYQQMRAVKMIEAQQKESDKWGGKTPEETVRLFTEAIKKGDFELASKYGREEIKSELEKMKTAGQMNLLMRELETGKIVMFDNRYDADLRTDIDGVKVRVLSMHKSDGGTWKIDEF</sequence>
<dbReference type="Proteomes" id="UP000176431">
    <property type="component" value="Unassembled WGS sequence"/>
</dbReference>
<gene>
    <name evidence="3" type="ORF">A2819_00210</name>
</gene>
<protein>
    <recommendedName>
        <fullName evidence="5">DUF4878 domain-containing protein</fullName>
    </recommendedName>
</protein>
<evidence type="ECO:0000256" key="1">
    <source>
        <dbReference type="SAM" id="MobiDB-lite"/>
    </source>
</evidence>
<evidence type="ECO:0000313" key="3">
    <source>
        <dbReference type="EMBL" id="OGD25293.1"/>
    </source>
</evidence>
<keyword evidence="2" id="KW-1133">Transmembrane helix</keyword>
<dbReference type="AlphaFoldDB" id="A0A1F5B3V4"/>
<proteinExistence type="predicted"/>
<reference evidence="3 4" key="1">
    <citation type="journal article" date="2016" name="Nat. Commun.">
        <title>Thousands of microbial genomes shed light on interconnected biogeochemical processes in an aquifer system.</title>
        <authorList>
            <person name="Anantharaman K."/>
            <person name="Brown C.T."/>
            <person name="Hug L.A."/>
            <person name="Sharon I."/>
            <person name="Castelle C.J."/>
            <person name="Probst A.J."/>
            <person name="Thomas B.C."/>
            <person name="Singh A."/>
            <person name="Wilkins M.J."/>
            <person name="Karaoz U."/>
            <person name="Brodie E.L."/>
            <person name="Williams K.H."/>
            <person name="Hubbard S.S."/>
            <person name="Banfield J.F."/>
        </authorList>
    </citation>
    <scope>NUCLEOTIDE SEQUENCE [LARGE SCALE GENOMIC DNA]</scope>
</reference>
<feature type="transmembrane region" description="Helical" evidence="2">
    <location>
        <begin position="49"/>
        <end position="69"/>
    </location>
</feature>
<keyword evidence="2" id="KW-0812">Transmembrane</keyword>
<feature type="region of interest" description="Disordered" evidence="1">
    <location>
        <begin position="1"/>
        <end position="43"/>
    </location>
</feature>